<proteinExistence type="predicted"/>
<feature type="compositionally biased region" description="Low complexity" evidence="1">
    <location>
        <begin position="32"/>
        <end position="49"/>
    </location>
</feature>
<organism evidence="2">
    <name type="scientific">uncultured Ramlibacter sp</name>
    <dbReference type="NCBI Taxonomy" id="260755"/>
    <lineage>
        <taxon>Bacteria</taxon>
        <taxon>Pseudomonadati</taxon>
        <taxon>Pseudomonadota</taxon>
        <taxon>Betaproteobacteria</taxon>
        <taxon>Burkholderiales</taxon>
        <taxon>Comamonadaceae</taxon>
        <taxon>Ramlibacter</taxon>
        <taxon>environmental samples</taxon>
    </lineage>
</organism>
<gene>
    <name evidence="2" type="ORF">AVDCRST_MAG51-1524</name>
</gene>
<dbReference type="EMBL" id="CADCUX010000326">
    <property type="protein sequence ID" value="CAA9412957.1"/>
    <property type="molecule type" value="Genomic_DNA"/>
</dbReference>
<feature type="compositionally biased region" description="Basic and acidic residues" evidence="1">
    <location>
        <begin position="199"/>
        <end position="211"/>
    </location>
</feature>
<feature type="non-terminal residue" evidence="2">
    <location>
        <position position="1"/>
    </location>
</feature>
<name>A0A6J4PDI0_9BURK</name>
<feature type="compositionally biased region" description="Basic residues" evidence="1">
    <location>
        <begin position="14"/>
        <end position="31"/>
    </location>
</feature>
<feature type="compositionally biased region" description="Basic and acidic residues" evidence="1">
    <location>
        <begin position="1"/>
        <end position="13"/>
    </location>
</feature>
<reference evidence="2" key="1">
    <citation type="submission" date="2020-02" db="EMBL/GenBank/DDBJ databases">
        <authorList>
            <person name="Meier V. D."/>
        </authorList>
    </citation>
    <scope>NUCLEOTIDE SEQUENCE</scope>
    <source>
        <strain evidence="2">AVDCRST_MAG51</strain>
    </source>
</reference>
<evidence type="ECO:0000313" key="2">
    <source>
        <dbReference type="EMBL" id="CAA9412957.1"/>
    </source>
</evidence>
<sequence>EPAGNHRDRDRAAACRHRHRAARTRRGRQRLRAGGQRTAAGAGRPGALRLPARARDAGDHQQRLPHARLVRHPGQRTGAARGRIRPSRIADSRRRSDRAREGARHRCTAHRGRRLLAGLRDGAVDGPAPPRAPGRHRRHVGLPPAGRHHRSRAQPCQCADAHLHGAWQLRQRGAGRPRARILRAAAQARLRRQLARVPDGAHREHGGDRRPQRLAAQGPGAGV</sequence>
<feature type="region of interest" description="Disordered" evidence="1">
    <location>
        <begin position="1"/>
        <end position="49"/>
    </location>
</feature>
<feature type="non-terminal residue" evidence="2">
    <location>
        <position position="223"/>
    </location>
</feature>
<accession>A0A6J4PDI0</accession>
<dbReference type="AlphaFoldDB" id="A0A6J4PDI0"/>
<evidence type="ECO:0000256" key="1">
    <source>
        <dbReference type="SAM" id="MobiDB-lite"/>
    </source>
</evidence>
<feature type="compositionally biased region" description="Basic and acidic residues" evidence="1">
    <location>
        <begin position="88"/>
        <end position="104"/>
    </location>
</feature>
<protein>
    <submittedName>
        <fullName evidence="2">Probable carboxylesterase</fullName>
    </submittedName>
</protein>
<feature type="region of interest" description="Disordered" evidence="1">
    <location>
        <begin position="194"/>
        <end position="223"/>
    </location>
</feature>
<feature type="region of interest" description="Disordered" evidence="1">
    <location>
        <begin position="73"/>
        <end position="108"/>
    </location>
</feature>